<organism evidence="2 3">
    <name type="scientific">Prorocentrum cordatum</name>
    <dbReference type="NCBI Taxonomy" id="2364126"/>
    <lineage>
        <taxon>Eukaryota</taxon>
        <taxon>Sar</taxon>
        <taxon>Alveolata</taxon>
        <taxon>Dinophyceae</taxon>
        <taxon>Prorocentrales</taxon>
        <taxon>Prorocentraceae</taxon>
        <taxon>Prorocentrum</taxon>
    </lineage>
</organism>
<feature type="non-terminal residue" evidence="2">
    <location>
        <position position="215"/>
    </location>
</feature>
<feature type="region of interest" description="Disordered" evidence="1">
    <location>
        <begin position="56"/>
        <end position="87"/>
    </location>
</feature>
<feature type="compositionally biased region" description="Low complexity" evidence="1">
    <location>
        <begin position="1"/>
        <end position="20"/>
    </location>
</feature>
<keyword evidence="3" id="KW-1185">Reference proteome</keyword>
<feature type="region of interest" description="Disordered" evidence="1">
    <location>
        <begin position="1"/>
        <end position="31"/>
    </location>
</feature>
<protein>
    <submittedName>
        <fullName evidence="2">Uncharacterized protein</fullName>
    </submittedName>
</protein>
<feature type="compositionally biased region" description="Acidic residues" evidence="1">
    <location>
        <begin position="78"/>
        <end position="87"/>
    </location>
</feature>
<comment type="caution">
    <text evidence="2">The sequence shown here is derived from an EMBL/GenBank/DDBJ whole genome shotgun (WGS) entry which is preliminary data.</text>
</comment>
<reference evidence="2" key="1">
    <citation type="submission" date="2023-10" db="EMBL/GenBank/DDBJ databases">
        <authorList>
            <person name="Chen Y."/>
            <person name="Shah S."/>
            <person name="Dougan E. K."/>
            <person name="Thang M."/>
            <person name="Chan C."/>
        </authorList>
    </citation>
    <scope>NUCLEOTIDE SEQUENCE [LARGE SCALE GENOMIC DNA]</scope>
</reference>
<name>A0ABN9SZR6_9DINO</name>
<evidence type="ECO:0000256" key="1">
    <source>
        <dbReference type="SAM" id="MobiDB-lite"/>
    </source>
</evidence>
<dbReference type="Proteomes" id="UP001189429">
    <property type="component" value="Unassembled WGS sequence"/>
</dbReference>
<evidence type="ECO:0000313" key="2">
    <source>
        <dbReference type="EMBL" id="CAK0837828.1"/>
    </source>
</evidence>
<accession>A0ABN9SZR6</accession>
<proteinExistence type="predicted"/>
<sequence>MPPAAAPAAPDASASEEAPAGPVHPESPEASGALVDEAFLLRALRDVVDRRILHGGSARAPSAASTAPCSPASPSDSDGAEGEEGDELDKRLETLWDLCVDEGTAAFVASHSGVAVLSRAAEQGGSEGRTAEICLGTLANTCAHHALVEGITADDLAQLRAAALRGLRSPDARVVLQALRLACALLCGPAARACPDLWDDASISGYVWAPNPRWG</sequence>
<dbReference type="EMBL" id="CAUYUJ010014178">
    <property type="protein sequence ID" value="CAK0837828.1"/>
    <property type="molecule type" value="Genomic_DNA"/>
</dbReference>
<feature type="compositionally biased region" description="Low complexity" evidence="1">
    <location>
        <begin position="57"/>
        <end position="77"/>
    </location>
</feature>
<gene>
    <name evidence="2" type="ORF">PCOR1329_LOCUS33923</name>
</gene>
<evidence type="ECO:0000313" key="3">
    <source>
        <dbReference type="Proteomes" id="UP001189429"/>
    </source>
</evidence>